<sequence length="511" mass="56369">MAYSGLITRHCTDPGSSAGPSPRTTVVEYRKDGTVSKMRSHKGNVPILPQTKLCPECPAKFTRTTHLNRHLRTHTGERLHRCDTCEAQFTRSDLLTRHKKTCGDPSHANRTRRRSCQACANSKVKCDLQQPCSKCQARGKECVFVVHPPRSSTVAKMTAAPAIIPEHTARPNNGLGSKFSATPVSLQPSSPVMSHPTSLHPSAPRDRQGRQCPYNWNASASDQLESRPEDLGFHSDGSSPSPSEAISMTSDIGPSPPSDPAAVQNHINTFYSDNEVFEPFLPGEITGYNTVSVGDNSTREAYIPHTPLLSSSAEESLPFASQAGGVQQRPHHSDTLLYPASCSQQVLSSTEHARQCYAEDNLIPQYTTAIDVCYQALSEHQHHRHVDSSEHTRSRAKPPGPSSTGGTWRNSCEGLVNSQFQFNYSAKSAGDAFCEKPYRYPTTNQPRVGIDYANHWPIPPEMVRMAMSDPSRHVEGDGQTSRSHRSEYLADAFRWNGYNVMRRQVTSTDFA</sequence>
<feature type="compositionally biased region" description="Polar residues" evidence="8">
    <location>
        <begin position="214"/>
        <end position="223"/>
    </location>
</feature>
<protein>
    <submittedName>
        <fullName evidence="11">Uncharacterized protein</fullName>
    </submittedName>
</protein>
<evidence type="ECO:0000256" key="6">
    <source>
        <dbReference type="ARBA" id="ARBA00023242"/>
    </source>
</evidence>
<feature type="domain" description="C2H2-type" evidence="10">
    <location>
        <begin position="80"/>
        <end position="112"/>
    </location>
</feature>
<feature type="compositionally biased region" description="Basic and acidic residues" evidence="8">
    <location>
        <begin position="224"/>
        <end position="233"/>
    </location>
</feature>
<evidence type="ECO:0000313" key="11">
    <source>
        <dbReference type="EMBL" id="KIK27876.1"/>
    </source>
</evidence>
<dbReference type="SUPFAM" id="SSF57667">
    <property type="entry name" value="beta-beta-alpha zinc fingers"/>
    <property type="match status" value="1"/>
</dbReference>
<dbReference type="GO" id="GO:0000981">
    <property type="term" value="F:DNA-binding transcription factor activity, RNA polymerase II-specific"/>
    <property type="evidence" value="ECO:0007669"/>
    <property type="project" value="InterPro"/>
</dbReference>
<reference evidence="12" key="2">
    <citation type="submission" date="2015-01" db="EMBL/GenBank/DDBJ databases">
        <title>Evolutionary Origins and Diversification of the Mycorrhizal Mutualists.</title>
        <authorList>
            <consortium name="DOE Joint Genome Institute"/>
            <consortium name="Mycorrhizal Genomics Consortium"/>
            <person name="Kohler A."/>
            <person name="Kuo A."/>
            <person name="Nagy L.G."/>
            <person name="Floudas D."/>
            <person name="Copeland A."/>
            <person name="Barry K.W."/>
            <person name="Cichocki N."/>
            <person name="Veneault-Fourrey C."/>
            <person name="LaButti K."/>
            <person name="Lindquist E.A."/>
            <person name="Lipzen A."/>
            <person name="Lundell T."/>
            <person name="Morin E."/>
            <person name="Murat C."/>
            <person name="Riley R."/>
            <person name="Ohm R."/>
            <person name="Sun H."/>
            <person name="Tunlid A."/>
            <person name="Henrissat B."/>
            <person name="Grigoriev I.V."/>
            <person name="Hibbett D.S."/>
            <person name="Martin F."/>
        </authorList>
    </citation>
    <scope>NUCLEOTIDE SEQUENCE [LARGE SCALE GENOMIC DNA]</scope>
    <source>
        <strain evidence="12">441</strain>
    </source>
</reference>
<keyword evidence="5" id="KW-0804">Transcription</keyword>
<dbReference type="InterPro" id="IPR036864">
    <property type="entry name" value="Zn2-C6_fun-type_DNA-bd_sf"/>
</dbReference>
<feature type="domain" description="Zn(2)-C6 fungal-type" evidence="9">
    <location>
        <begin position="115"/>
        <end position="144"/>
    </location>
</feature>
<keyword evidence="2 7" id="KW-0863">Zinc-finger</keyword>
<evidence type="ECO:0000256" key="8">
    <source>
        <dbReference type="SAM" id="MobiDB-lite"/>
    </source>
</evidence>
<dbReference type="PROSITE" id="PS00028">
    <property type="entry name" value="ZINC_FINGER_C2H2_1"/>
    <property type="match status" value="1"/>
</dbReference>
<dbReference type="PROSITE" id="PS50157">
    <property type="entry name" value="ZINC_FINGER_C2H2_2"/>
    <property type="match status" value="2"/>
</dbReference>
<name>A0A0C9ZEU9_9AGAM</name>
<feature type="region of interest" description="Disordered" evidence="8">
    <location>
        <begin position="165"/>
        <end position="264"/>
    </location>
</feature>
<dbReference type="Pfam" id="PF00096">
    <property type="entry name" value="zf-C2H2"/>
    <property type="match status" value="1"/>
</dbReference>
<dbReference type="AlphaFoldDB" id="A0A0C9ZEU9"/>
<dbReference type="PROSITE" id="PS50048">
    <property type="entry name" value="ZN2_CY6_FUNGAL_2"/>
    <property type="match status" value="1"/>
</dbReference>
<feature type="domain" description="C2H2-type" evidence="10">
    <location>
        <begin position="52"/>
        <end position="79"/>
    </location>
</feature>
<dbReference type="SMART" id="SM00066">
    <property type="entry name" value="GAL4"/>
    <property type="match status" value="1"/>
</dbReference>
<organism evidence="11 12">
    <name type="scientific">Pisolithus microcarpus 441</name>
    <dbReference type="NCBI Taxonomy" id="765257"/>
    <lineage>
        <taxon>Eukaryota</taxon>
        <taxon>Fungi</taxon>
        <taxon>Dikarya</taxon>
        <taxon>Basidiomycota</taxon>
        <taxon>Agaricomycotina</taxon>
        <taxon>Agaricomycetes</taxon>
        <taxon>Agaricomycetidae</taxon>
        <taxon>Boletales</taxon>
        <taxon>Sclerodermatineae</taxon>
        <taxon>Pisolithaceae</taxon>
        <taxon>Pisolithus</taxon>
    </lineage>
</organism>
<evidence type="ECO:0000256" key="1">
    <source>
        <dbReference type="ARBA" id="ARBA00022723"/>
    </source>
</evidence>
<dbReference type="InterPro" id="IPR001138">
    <property type="entry name" value="Zn2Cys6_DnaBD"/>
</dbReference>
<evidence type="ECO:0000259" key="9">
    <source>
        <dbReference type="PROSITE" id="PS50048"/>
    </source>
</evidence>
<evidence type="ECO:0000259" key="10">
    <source>
        <dbReference type="PROSITE" id="PS50157"/>
    </source>
</evidence>
<dbReference type="Gene3D" id="3.30.160.60">
    <property type="entry name" value="Classic Zinc Finger"/>
    <property type="match status" value="2"/>
</dbReference>
<reference evidence="11 12" key="1">
    <citation type="submission" date="2014-04" db="EMBL/GenBank/DDBJ databases">
        <authorList>
            <consortium name="DOE Joint Genome Institute"/>
            <person name="Kuo A."/>
            <person name="Kohler A."/>
            <person name="Costa M.D."/>
            <person name="Nagy L.G."/>
            <person name="Floudas D."/>
            <person name="Copeland A."/>
            <person name="Barry K.W."/>
            <person name="Cichocki N."/>
            <person name="Veneault-Fourrey C."/>
            <person name="LaButti K."/>
            <person name="Lindquist E.A."/>
            <person name="Lipzen A."/>
            <person name="Lundell T."/>
            <person name="Morin E."/>
            <person name="Murat C."/>
            <person name="Sun H."/>
            <person name="Tunlid A."/>
            <person name="Henrissat B."/>
            <person name="Grigoriev I.V."/>
            <person name="Hibbett D.S."/>
            <person name="Martin F."/>
            <person name="Nordberg H.P."/>
            <person name="Cantor M.N."/>
            <person name="Hua S.X."/>
        </authorList>
    </citation>
    <scope>NUCLEOTIDE SEQUENCE [LARGE SCALE GENOMIC DNA]</scope>
    <source>
        <strain evidence="11 12">441</strain>
    </source>
</reference>
<keyword evidence="1" id="KW-0479">Metal-binding</keyword>
<dbReference type="CDD" id="cd00067">
    <property type="entry name" value="GAL4"/>
    <property type="match status" value="1"/>
</dbReference>
<dbReference type="SMART" id="SM00355">
    <property type="entry name" value="ZnF_C2H2"/>
    <property type="match status" value="2"/>
</dbReference>
<dbReference type="PROSITE" id="PS00463">
    <property type="entry name" value="ZN2_CY6_FUNGAL_1"/>
    <property type="match status" value="1"/>
</dbReference>
<dbReference type="GO" id="GO:0008270">
    <property type="term" value="F:zinc ion binding"/>
    <property type="evidence" value="ECO:0007669"/>
    <property type="project" value="UniProtKB-KW"/>
</dbReference>
<dbReference type="Pfam" id="PF00172">
    <property type="entry name" value="Zn_clus"/>
    <property type="match status" value="1"/>
</dbReference>
<dbReference type="PANTHER" id="PTHR47660">
    <property type="entry name" value="TRANSCRIPTION FACTOR WITH C2H2 AND ZN(2)-CYS(6) DNA BINDING DOMAIN (EUROFUNG)-RELATED-RELATED"/>
    <property type="match status" value="1"/>
</dbReference>
<dbReference type="FunFam" id="3.30.160.60:FF:000446">
    <property type="entry name" value="Zinc finger protein"/>
    <property type="match status" value="1"/>
</dbReference>
<dbReference type="HOGENOM" id="CLU_622745_0_0_1"/>
<dbReference type="SUPFAM" id="SSF57701">
    <property type="entry name" value="Zn2/Cys6 DNA-binding domain"/>
    <property type="match status" value="1"/>
</dbReference>
<dbReference type="PANTHER" id="PTHR47660:SF2">
    <property type="entry name" value="TRANSCRIPTION FACTOR WITH C2H2 AND ZN(2)-CYS(6) DNA BINDING DOMAIN (EUROFUNG)"/>
    <property type="match status" value="1"/>
</dbReference>
<feature type="compositionally biased region" description="Polar residues" evidence="8">
    <location>
        <begin position="236"/>
        <end position="252"/>
    </location>
</feature>
<dbReference type="OrthoDB" id="1405595at2759"/>
<dbReference type="Proteomes" id="UP000054018">
    <property type="component" value="Unassembled WGS sequence"/>
</dbReference>
<dbReference type="Gene3D" id="4.10.240.10">
    <property type="entry name" value="Zn(2)-C6 fungal-type DNA-binding domain"/>
    <property type="match status" value="1"/>
</dbReference>
<feature type="compositionally biased region" description="Polar residues" evidence="8">
    <location>
        <begin position="170"/>
        <end position="200"/>
    </location>
</feature>
<evidence type="ECO:0000256" key="2">
    <source>
        <dbReference type="ARBA" id="ARBA00022771"/>
    </source>
</evidence>
<evidence type="ECO:0000313" key="12">
    <source>
        <dbReference type="Proteomes" id="UP000054018"/>
    </source>
</evidence>
<dbReference type="InterPro" id="IPR036236">
    <property type="entry name" value="Znf_C2H2_sf"/>
</dbReference>
<keyword evidence="4" id="KW-0805">Transcription regulation</keyword>
<proteinExistence type="predicted"/>
<dbReference type="InterPro" id="IPR013087">
    <property type="entry name" value="Znf_C2H2_type"/>
</dbReference>
<keyword evidence="6" id="KW-0539">Nucleus</keyword>
<gene>
    <name evidence="11" type="ORF">PISMIDRAFT_674177</name>
</gene>
<dbReference type="EMBL" id="KN833694">
    <property type="protein sequence ID" value="KIK27876.1"/>
    <property type="molecule type" value="Genomic_DNA"/>
</dbReference>
<dbReference type="STRING" id="765257.A0A0C9ZEU9"/>
<evidence type="ECO:0000256" key="7">
    <source>
        <dbReference type="PROSITE-ProRule" id="PRU00042"/>
    </source>
</evidence>
<feature type="region of interest" description="Disordered" evidence="8">
    <location>
        <begin position="383"/>
        <end position="410"/>
    </location>
</feature>
<keyword evidence="3" id="KW-0862">Zinc</keyword>
<evidence type="ECO:0000256" key="4">
    <source>
        <dbReference type="ARBA" id="ARBA00023015"/>
    </source>
</evidence>
<evidence type="ECO:0000256" key="3">
    <source>
        <dbReference type="ARBA" id="ARBA00022833"/>
    </source>
</evidence>
<evidence type="ECO:0000256" key="5">
    <source>
        <dbReference type="ARBA" id="ARBA00023163"/>
    </source>
</evidence>
<accession>A0A0C9ZEU9</accession>
<keyword evidence="12" id="KW-1185">Reference proteome</keyword>